<evidence type="ECO:0000259" key="2">
    <source>
        <dbReference type="Pfam" id="PF20448"/>
    </source>
</evidence>
<evidence type="ECO:0000313" key="3">
    <source>
        <dbReference type="EMBL" id="GEC73655.1"/>
    </source>
</evidence>
<dbReference type="InterPro" id="IPR046551">
    <property type="entry name" value="DUF6705"/>
</dbReference>
<keyword evidence="1" id="KW-0732">Signal</keyword>
<evidence type="ECO:0000313" key="4">
    <source>
        <dbReference type="Proteomes" id="UP000316775"/>
    </source>
</evidence>
<dbReference type="AlphaFoldDB" id="A0A4Y4AZD3"/>
<comment type="caution">
    <text evidence="3">The sequence shown here is derived from an EMBL/GenBank/DDBJ whole genome shotgun (WGS) entry which is preliminary data.</text>
</comment>
<feature type="signal peptide" evidence="1">
    <location>
        <begin position="1"/>
        <end position="19"/>
    </location>
</feature>
<feature type="chain" id="PRO_5022957911" description="DUF6705 domain-containing protein" evidence="1">
    <location>
        <begin position="20"/>
        <end position="201"/>
    </location>
</feature>
<dbReference type="STRING" id="983.SAMN05443543_1215"/>
<sequence length="201" mass="22915">MKKHIYFLLLSFAALTSTAQSPIYDISDIREGIEGSYYKDLNNNLDGYDGAYLYTEPNNTSFKIVLKKKVLSLNYYYEDLIVGEFQFIRNGIEITNTLANINNKYTNEKVNHTITGNFILTGTTWGCPDCSPTEKRLRLSLIDHKSQNIVGLDIRKTKVNNIPAIKVLIFGEEYHSTPNPDGSRSTDSYMLELGEYTMIKQ</sequence>
<protein>
    <recommendedName>
        <fullName evidence="2">DUF6705 domain-containing protein</fullName>
    </recommendedName>
</protein>
<dbReference type="Proteomes" id="UP000316775">
    <property type="component" value="Unassembled WGS sequence"/>
</dbReference>
<dbReference type="Pfam" id="PF20448">
    <property type="entry name" value="DUF6705"/>
    <property type="match status" value="1"/>
</dbReference>
<accession>A0A4Y4AZD3</accession>
<dbReference type="OrthoDB" id="1261237at2"/>
<gene>
    <name evidence="3" type="ORF">FFL01_31940</name>
</gene>
<name>A0A4Y4AZD3_9FLAO</name>
<keyword evidence="4" id="KW-1185">Reference proteome</keyword>
<dbReference type="EMBL" id="BJNP01000054">
    <property type="protein sequence ID" value="GEC73655.1"/>
    <property type="molecule type" value="Genomic_DNA"/>
</dbReference>
<feature type="domain" description="DUF6705" evidence="2">
    <location>
        <begin position="1"/>
        <end position="201"/>
    </location>
</feature>
<dbReference type="RefSeq" id="WP_073247504.1">
    <property type="nucleotide sequence ID" value="NZ_BJNP01000054.1"/>
</dbReference>
<reference evidence="3 4" key="1">
    <citation type="submission" date="2019-06" db="EMBL/GenBank/DDBJ databases">
        <title>Whole genome shotgun sequence of Flavobacterium flevense NBRC 14960.</title>
        <authorList>
            <person name="Hosoyama A."/>
            <person name="Uohara A."/>
            <person name="Ohji S."/>
            <person name="Ichikawa N."/>
        </authorList>
    </citation>
    <scope>NUCLEOTIDE SEQUENCE [LARGE SCALE GENOMIC DNA]</scope>
    <source>
        <strain evidence="3 4">NBRC 14960</strain>
    </source>
</reference>
<organism evidence="3 4">
    <name type="scientific">Flavobacterium flevense</name>
    <dbReference type="NCBI Taxonomy" id="983"/>
    <lineage>
        <taxon>Bacteria</taxon>
        <taxon>Pseudomonadati</taxon>
        <taxon>Bacteroidota</taxon>
        <taxon>Flavobacteriia</taxon>
        <taxon>Flavobacteriales</taxon>
        <taxon>Flavobacteriaceae</taxon>
        <taxon>Flavobacterium</taxon>
    </lineage>
</organism>
<evidence type="ECO:0000256" key="1">
    <source>
        <dbReference type="SAM" id="SignalP"/>
    </source>
</evidence>
<proteinExistence type="predicted"/>